<evidence type="ECO:0000313" key="2">
    <source>
        <dbReference type="Proteomes" id="UP000252519"/>
    </source>
</evidence>
<dbReference type="AlphaFoldDB" id="A0A368FVX2"/>
<gene>
    <name evidence="1" type="ORF">ANCCAN_17860</name>
</gene>
<proteinExistence type="predicted"/>
<dbReference type="EMBL" id="JOJR01000572">
    <property type="protein sequence ID" value="RCN36262.1"/>
    <property type="molecule type" value="Genomic_DNA"/>
</dbReference>
<comment type="caution">
    <text evidence="1">The sequence shown here is derived from an EMBL/GenBank/DDBJ whole genome shotgun (WGS) entry which is preliminary data.</text>
</comment>
<sequence>MVSAMARSEEILLLLRPESFSLQQERRGAKQQRAGNICAVQS</sequence>
<keyword evidence="2" id="KW-1185">Reference proteome</keyword>
<evidence type="ECO:0000313" key="1">
    <source>
        <dbReference type="EMBL" id="RCN36262.1"/>
    </source>
</evidence>
<protein>
    <submittedName>
        <fullName evidence="1">Uncharacterized protein</fullName>
    </submittedName>
</protein>
<organism evidence="1 2">
    <name type="scientific">Ancylostoma caninum</name>
    <name type="common">Dog hookworm</name>
    <dbReference type="NCBI Taxonomy" id="29170"/>
    <lineage>
        <taxon>Eukaryota</taxon>
        <taxon>Metazoa</taxon>
        <taxon>Ecdysozoa</taxon>
        <taxon>Nematoda</taxon>
        <taxon>Chromadorea</taxon>
        <taxon>Rhabditida</taxon>
        <taxon>Rhabditina</taxon>
        <taxon>Rhabditomorpha</taxon>
        <taxon>Strongyloidea</taxon>
        <taxon>Ancylostomatidae</taxon>
        <taxon>Ancylostomatinae</taxon>
        <taxon>Ancylostoma</taxon>
    </lineage>
</organism>
<accession>A0A368FVX2</accession>
<dbReference type="Proteomes" id="UP000252519">
    <property type="component" value="Unassembled WGS sequence"/>
</dbReference>
<reference evidence="1 2" key="1">
    <citation type="submission" date="2014-10" db="EMBL/GenBank/DDBJ databases">
        <title>Draft genome of the hookworm Ancylostoma caninum.</title>
        <authorList>
            <person name="Mitreva M."/>
        </authorList>
    </citation>
    <scope>NUCLEOTIDE SEQUENCE [LARGE SCALE GENOMIC DNA]</scope>
    <source>
        <strain evidence="1 2">Baltimore</strain>
    </source>
</reference>
<name>A0A368FVX2_ANCCA</name>